<accession>A0ABQ3NDR2</accession>
<dbReference type="InterPro" id="IPR050378">
    <property type="entry name" value="Metallo-dep_Hydrolases_sf"/>
</dbReference>
<dbReference type="RefSeq" id="WP_053626346.1">
    <property type="nucleotide sequence ID" value="NZ_BMRU01000062.1"/>
</dbReference>
<dbReference type="PANTHER" id="PTHR11647:SF1">
    <property type="entry name" value="COLLAPSIN RESPONSE MEDIATOR PROTEIN"/>
    <property type="match status" value="1"/>
</dbReference>
<gene>
    <name evidence="2" type="ORF">Scinn_03350</name>
</gene>
<proteinExistence type="predicted"/>
<dbReference type="InterPro" id="IPR013108">
    <property type="entry name" value="Amidohydro_3"/>
</dbReference>
<keyword evidence="3" id="KW-1185">Reference proteome</keyword>
<dbReference type="SUPFAM" id="SSF51556">
    <property type="entry name" value="Metallo-dependent hydrolases"/>
    <property type="match status" value="1"/>
</dbReference>
<protein>
    <submittedName>
        <fullName evidence="2">N-acyl-D-amino-acid deacylase</fullName>
    </submittedName>
</protein>
<evidence type="ECO:0000259" key="1">
    <source>
        <dbReference type="Pfam" id="PF07969"/>
    </source>
</evidence>
<dbReference type="CDD" id="cd01297">
    <property type="entry name" value="D-aminoacylase"/>
    <property type="match status" value="1"/>
</dbReference>
<feature type="domain" description="Amidohydrolase 3" evidence="1">
    <location>
        <begin position="41"/>
        <end position="503"/>
    </location>
</feature>
<dbReference type="SUPFAM" id="SSF51338">
    <property type="entry name" value="Composite domain of metallo-dependent hydrolases"/>
    <property type="match status" value="1"/>
</dbReference>
<reference evidence="3" key="1">
    <citation type="submission" date="2020-09" db="EMBL/GenBank/DDBJ databases">
        <title>Whole genome shotgun sequence of Streptomyces cinnamonensis NBRC 15873.</title>
        <authorList>
            <person name="Komaki H."/>
            <person name="Tamura T."/>
        </authorList>
    </citation>
    <scope>NUCLEOTIDE SEQUENCE [LARGE SCALE GENOMIC DNA]</scope>
    <source>
        <strain evidence="3">NBRC 15873</strain>
    </source>
</reference>
<dbReference type="InterPro" id="IPR011059">
    <property type="entry name" value="Metal-dep_hydrolase_composite"/>
</dbReference>
<dbReference type="InterPro" id="IPR032466">
    <property type="entry name" value="Metal_Hydrolase"/>
</dbReference>
<evidence type="ECO:0000313" key="3">
    <source>
        <dbReference type="Proteomes" id="UP000660554"/>
    </source>
</evidence>
<evidence type="ECO:0000313" key="2">
    <source>
        <dbReference type="EMBL" id="GHI10872.1"/>
    </source>
</evidence>
<dbReference type="EMBL" id="BNDV01000002">
    <property type="protein sequence ID" value="GHI10872.1"/>
    <property type="molecule type" value="Genomic_DNA"/>
</dbReference>
<dbReference type="GeneID" id="86956594"/>
<dbReference type="PANTHER" id="PTHR11647">
    <property type="entry name" value="HYDRANTOINASE/DIHYDROPYRIMIDINASE FAMILY MEMBER"/>
    <property type="match status" value="1"/>
</dbReference>
<dbReference type="Pfam" id="PF07969">
    <property type="entry name" value="Amidohydro_3"/>
    <property type="match status" value="1"/>
</dbReference>
<organism evidence="2 3">
    <name type="scientific">Streptomyces virginiae</name>
    <name type="common">Streptomyces cinnamonensis</name>
    <dbReference type="NCBI Taxonomy" id="1961"/>
    <lineage>
        <taxon>Bacteria</taxon>
        <taxon>Bacillati</taxon>
        <taxon>Actinomycetota</taxon>
        <taxon>Actinomycetes</taxon>
        <taxon>Kitasatosporales</taxon>
        <taxon>Streptomycetaceae</taxon>
        <taxon>Streptomyces</taxon>
    </lineage>
</organism>
<dbReference type="Gene3D" id="3.20.20.140">
    <property type="entry name" value="Metal-dependent hydrolases"/>
    <property type="match status" value="2"/>
</dbReference>
<sequence>MDLVLRGARVVDGTGGPSYTADVAVHEGRIAAVGRLSGGRETVDAHGLVLAPGFVDMHAHSDLALLRDPDHSAKAAQGVTLEVLGQDGLSYAPVDDRTLGAVRAAIAGWNGSGDDVDFDWRTVGEYLDRLDRGFGGEGVAVNAAYLVPQGTVRAHVVGWDDRPATAAELDRMRALVADGLAQGAVGMSSGLTYTPGMYASGSELTELCRVVARYGGYYCPHHRSYGRGALAAYTEMVDLTREAGCALHLAHATMNFGENRGRAGELLTLLDAALDAGADITLDSYPYTPGCTTLVALLPSWANAGGPEAVLARLRDDDQAARIRHALENEGADGCHGVPVDWSTIEVSGVADPVYAAHVGTRLDGWDTARRLLIGDRLAPTVLQHVGHEENVRTIMRHRAHTGGSDGILQGAKPHPRAYGTFPHYLGHYVRELGLLSLEECVAHLSGRPAARLRLPDRGLVRVGHRADLVLFDPDTVAAGSTYERPRALPTGIPHVLIGGRFVMRDGRRTQVLAGRSVRRTERGPR</sequence>
<dbReference type="Proteomes" id="UP000660554">
    <property type="component" value="Unassembled WGS sequence"/>
</dbReference>
<comment type="caution">
    <text evidence="2">The sequence shown here is derived from an EMBL/GenBank/DDBJ whole genome shotgun (WGS) entry which is preliminary data.</text>
</comment>
<name>A0ABQ3NDR2_STRVG</name>